<keyword evidence="1" id="KW-1133">Transmembrane helix</keyword>
<evidence type="ECO:0000256" key="1">
    <source>
        <dbReference type="SAM" id="Phobius"/>
    </source>
</evidence>
<dbReference type="AlphaFoldDB" id="A0A1F8EJM7"/>
<keyword evidence="1" id="KW-0812">Transmembrane</keyword>
<evidence type="ECO:0000313" key="2">
    <source>
        <dbReference type="EMBL" id="OGN01032.1"/>
    </source>
</evidence>
<name>A0A1F8EJM7_9BACT</name>
<sequence>MIEKSKIKNQKSKLEYQRGQLSLAVLLFSALAIIIMGGFIIWADSQLRFAARSNDQSLAFKIAEAGVEYYRWHLAHDPLDFQDGTGQPGPYTHNYQDKDGNTIGQFILDIEPPPLGSTTVVITSTGKISANSGIEKIIRVRLGSTSLVKYAAVSNTDIYFPPGTEVFGPIHSNGGIHFDGIAHNIVTSARVTYNDPEHSGNEEFGVHTHIAPVDPLAPGTNPPWPSGTVPDRPDVFMAGREFPVPAVDFNGLTADIATLKAKSQSGGIYFGPAGGGFEGYHITFKTNSTFDLFKVKKLVNMPNGCINVLGQQDWGSWSIDQEQFIQNYPVPSNGVIFVEDHVWVNGQIDGNGSRITIAAGLLPENPSKLKDIIVNNDLLYSNYDGTDAIGLIAQGDFSVGWVSEDNLRIDAAIVSQNRRIGRNYYRPPDGNQPRCSPHHTKSVITMYGIIASYDEYGMSYTDGSGYQQRNIIYDQNLLFNPPPEFPSGSQYEVLSWEEVK</sequence>
<accession>A0A1F8EJM7</accession>
<dbReference type="EMBL" id="MGJD01000011">
    <property type="protein sequence ID" value="OGN01032.1"/>
    <property type="molecule type" value="Genomic_DNA"/>
</dbReference>
<protein>
    <recommendedName>
        <fullName evidence="4">Type 4 fimbrial biogenesis protein PilX N-terminal domain-containing protein</fullName>
    </recommendedName>
</protein>
<gene>
    <name evidence="2" type="ORF">A2650_02230</name>
</gene>
<evidence type="ECO:0000313" key="3">
    <source>
        <dbReference type="Proteomes" id="UP000177117"/>
    </source>
</evidence>
<organism evidence="2 3">
    <name type="scientific">Candidatus Yanofskybacteria bacterium RIFCSPHIGHO2_01_FULL_41_53</name>
    <dbReference type="NCBI Taxonomy" id="1802663"/>
    <lineage>
        <taxon>Bacteria</taxon>
        <taxon>Candidatus Yanofskyibacteriota</taxon>
    </lineage>
</organism>
<feature type="transmembrane region" description="Helical" evidence="1">
    <location>
        <begin position="21"/>
        <end position="43"/>
    </location>
</feature>
<dbReference type="Proteomes" id="UP000177117">
    <property type="component" value="Unassembled WGS sequence"/>
</dbReference>
<proteinExistence type="predicted"/>
<keyword evidence="1" id="KW-0472">Membrane</keyword>
<reference evidence="2 3" key="1">
    <citation type="journal article" date="2016" name="Nat. Commun.">
        <title>Thousands of microbial genomes shed light on interconnected biogeochemical processes in an aquifer system.</title>
        <authorList>
            <person name="Anantharaman K."/>
            <person name="Brown C.T."/>
            <person name="Hug L.A."/>
            <person name="Sharon I."/>
            <person name="Castelle C.J."/>
            <person name="Probst A.J."/>
            <person name="Thomas B.C."/>
            <person name="Singh A."/>
            <person name="Wilkins M.J."/>
            <person name="Karaoz U."/>
            <person name="Brodie E.L."/>
            <person name="Williams K.H."/>
            <person name="Hubbard S.S."/>
            <person name="Banfield J.F."/>
        </authorList>
    </citation>
    <scope>NUCLEOTIDE SEQUENCE [LARGE SCALE GENOMIC DNA]</scope>
</reference>
<evidence type="ECO:0008006" key="4">
    <source>
        <dbReference type="Google" id="ProtNLM"/>
    </source>
</evidence>
<comment type="caution">
    <text evidence="2">The sequence shown here is derived from an EMBL/GenBank/DDBJ whole genome shotgun (WGS) entry which is preliminary data.</text>
</comment>